<dbReference type="Proteomes" id="UP000503447">
    <property type="component" value="Chromosome"/>
</dbReference>
<evidence type="ECO:0000313" key="3">
    <source>
        <dbReference type="Proteomes" id="UP000503447"/>
    </source>
</evidence>
<sequence>MTDEHRMEHLSRAYVQAVAAVAGCTCARPEQDYGSDLTLRRVERVGNAFMLVGRNLDLQLKSTTTATFTTDEVVYDLDIRAYNNLRRATHGAPLYLVLFVMPPDQGEWMAQSEDRLELRHCAYWLSLRRAPAVPNTSTVRVGIPRQNRFTPEALSRIMDAIRRQEDL</sequence>
<dbReference type="InterPro" id="IPR025375">
    <property type="entry name" value="DUF4365"/>
</dbReference>
<protein>
    <recommendedName>
        <fullName evidence="1">DUF4365 domain-containing protein</fullName>
    </recommendedName>
</protein>
<keyword evidence="3" id="KW-1185">Reference proteome</keyword>
<organism evidence="2 3">
    <name type="scientific">Frigoriglobus tundricola</name>
    <dbReference type="NCBI Taxonomy" id="2774151"/>
    <lineage>
        <taxon>Bacteria</taxon>
        <taxon>Pseudomonadati</taxon>
        <taxon>Planctomycetota</taxon>
        <taxon>Planctomycetia</taxon>
        <taxon>Gemmatales</taxon>
        <taxon>Gemmataceae</taxon>
        <taxon>Frigoriglobus</taxon>
    </lineage>
</organism>
<evidence type="ECO:0000259" key="1">
    <source>
        <dbReference type="Pfam" id="PF14280"/>
    </source>
</evidence>
<name>A0A6M5YLP8_9BACT</name>
<dbReference type="KEGG" id="ftj:FTUN_2545"/>
<dbReference type="RefSeq" id="WP_171470896.1">
    <property type="nucleotide sequence ID" value="NZ_CP053452.2"/>
</dbReference>
<dbReference type="AlphaFoldDB" id="A0A6M5YLP8"/>
<evidence type="ECO:0000313" key="2">
    <source>
        <dbReference type="EMBL" id="QJW95019.1"/>
    </source>
</evidence>
<gene>
    <name evidence="2" type="ORF">FTUN_2545</name>
</gene>
<dbReference type="EMBL" id="CP053452">
    <property type="protein sequence ID" value="QJW95019.1"/>
    <property type="molecule type" value="Genomic_DNA"/>
</dbReference>
<dbReference type="Pfam" id="PF14280">
    <property type="entry name" value="DUF4365"/>
    <property type="match status" value="1"/>
</dbReference>
<proteinExistence type="predicted"/>
<dbReference type="PROSITE" id="PS51257">
    <property type="entry name" value="PROKAR_LIPOPROTEIN"/>
    <property type="match status" value="1"/>
</dbReference>
<accession>A0A6M5YLP8</accession>
<feature type="domain" description="DUF4365" evidence="1">
    <location>
        <begin position="8"/>
        <end position="160"/>
    </location>
</feature>
<reference evidence="3" key="1">
    <citation type="submission" date="2020-05" db="EMBL/GenBank/DDBJ databases">
        <title>Frigoriglobus tundricola gen. nov., sp. nov., a psychrotolerant cellulolytic planctomycete of the family Gemmataceae with two divergent copies of 16S rRNA gene.</title>
        <authorList>
            <person name="Kulichevskaya I.S."/>
            <person name="Ivanova A.A."/>
            <person name="Naumoff D.G."/>
            <person name="Beletsky A.V."/>
            <person name="Rijpstra W.I.C."/>
            <person name="Sinninghe Damste J.S."/>
            <person name="Mardanov A.V."/>
            <person name="Ravin N.V."/>
            <person name="Dedysh S.N."/>
        </authorList>
    </citation>
    <scope>NUCLEOTIDE SEQUENCE [LARGE SCALE GENOMIC DNA]</scope>
    <source>
        <strain evidence="3">PL17</strain>
    </source>
</reference>